<accession>A0A9J7A165</accession>
<dbReference type="CDD" id="cd00371">
    <property type="entry name" value="HMA"/>
    <property type="match status" value="1"/>
</dbReference>
<proteinExistence type="predicted"/>
<dbReference type="Gene3D" id="3.30.70.100">
    <property type="match status" value="1"/>
</dbReference>
<dbReference type="Pfam" id="PF00403">
    <property type="entry name" value="HMA"/>
    <property type="match status" value="1"/>
</dbReference>
<dbReference type="SUPFAM" id="SSF55008">
    <property type="entry name" value="HMA, heavy metal-associated domain"/>
    <property type="match status" value="1"/>
</dbReference>
<feature type="domain" description="HMA" evidence="2">
    <location>
        <begin position="30"/>
        <end position="101"/>
    </location>
</feature>
<protein>
    <submittedName>
        <fullName evidence="3">Cation transporter</fullName>
    </submittedName>
</protein>
<dbReference type="RefSeq" id="WP_006474216.1">
    <property type="nucleotide sequence ID" value="NZ_CP090569.1"/>
</dbReference>
<organism evidence="3 4">
    <name type="scientific">Candidatus Endoriftia persephonae</name>
    <dbReference type="NCBI Taxonomy" id="393765"/>
    <lineage>
        <taxon>Bacteria</taxon>
        <taxon>Pseudomonadati</taxon>
        <taxon>Pseudomonadota</taxon>
        <taxon>Gammaproteobacteria</taxon>
        <taxon>Chromatiales</taxon>
        <taxon>Sedimenticolaceae</taxon>
        <taxon>Candidatus Endoriftia</taxon>
    </lineage>
</organism>
<name>A0A9J7A165_9GAMM</name>
<sequence length="108" mass="11598">MFRQIAFTLLLGLITAVITPAQASSTEKVQTIILEVENMTCSICPITVRKTLERVPGVTRAEAGYDGNSDSAGWAKVTFDSTQITVDKITAATFEAGYPSDIKPGKTE</sequence>
<dbReference type="KEGG" id="eps:L0Y14_05405"/>
<gene>
    <name evidence="3" type="ORF">L0Y14_05405</name>
</gene>
<evidence type="ECO:0000313" key="4">
    <source>
        <dbReference type="Proteomes" id="UP001056649"/>
    </source>
</evidence>
<evidence type="ECO:0000259" key="2">
    <source>
        <dbReference type="PROSITE" id="PS50846"/>
    </source>
</evidence>
<reference evidence="3" key="1">
    <citation type="journal article" date="2022" name="Mol. Ecol. Resour.">
        <title>The complete and closed genome of the facultative generalist Candidatus Endoriftia persephone from deep-sea hydrothermal vents.</title>
        <authorList>
            <person name="de Oliveira A.L."/>
            <person name="Srivastava A."/>
            <person name="Espada-Hinojosa S."/>
            <person name="Bright M."/>
        </authorList>
    </citation>
    <scope>NUCLEOTIDE SEQUENCE</scope>
    <source>
        <strain evidence="3">Tica-EPR-9o50.N</strain>
    </source>
</reference>
<dbReference type="InterPro" id="IPR036163">
    <property type="entry name" value="HMA_dom_sf"/>
</dbReference>
<keyword evidence="4" id="KW-1185">Reference proteome</keyword>
<dbReference type="AlphaFoldDB" id="A0A9J7A165"/>
<keyword evidence="1" id="KW-0732">Signal</keyword>
<dbReference type="InterPro" id="IPR006121">
    <property type="entry name" value="HMA_dom"/>
</dbReference>
<feature type="signal peptide" evidence="1">
    <location>
        <begin position="1"/>
        <end position="23"/>
    </location>
</feature>
<evidence type="ECO:0000256" key="1">
    <source>
        <dbReference type="SAM" id="SignalP"/>
    </source>
</evidence>
<dbReference type="EMBL" id="CP090569">
    <property type="protein sequence ID" value="USF88668.1"/>
    <property type="molecule type" value="Genomic_DNA"/>
</dbReference>
<dbReference type="GO" id="GO:0046872">
    <property type="term" value="F:metal ion binding"/>
    <property type="evidence" value="ECO:0007669"/>
    <property type="project" value="InterPro"/>
</dbReference>
<evidence type="ECO:0000313" key="3">
    <source>
        <dbReference type="EMBL" id="USF88668.1"/>
    </source>
</evidence>
<feature type="chain" id="PRO_5039924976" evidence="1">
    <location>
        <begin position="24"/>
        <end position="108"/>
    </location>
</feature>
<dbReference type="PROSITE" id="PS50846">
    <property type="entry name" value="HMA_2"/>
    <property type="match status" value="1"/>
</dbReference>
<dbReference type="Proteomes" id="UP001056649">
    <property type="component" value="Chromosome"/>
</dbReference>